<keyword evidence="1" id="KW-1133">Transmembrane helix</keyword>
<keyword evidence="1" id="KW-0472">Membrane</keyword>
<proteinExistence type="predicted"/>
<accession>A0A401YQQ1</accession>
<evidence type="ECO:0000259" key="2">
    <source>
        <dbReference type="Pfam" id="PF26526"/>
    </source>
</evidence>
<keyword evidence="4" id="KW-1185">Reference proteome</keyword>
<dbReference type="Proteomes" id="UP000286931">
    <property type="component" value="Unassembled WGS sequence"/>
</dbReference>
<dbReference type="RefSeq" id="WP_126638940.1">
    <property type="nucleotide sequence ID" value="NZ_BIFH01000022.1"/>
</dbReference>
<sequence length="265" mass="28744">MKGKRSGLDTALEEERSPFMKPGFIASALLMIFVVLCVAVIAFDGYRSSPPVKGDQDSPAAVGVVVTEPPIDRAAGSAGPCPISALHDAVRPATAPSGVRWEIFRTLSLPYSVAAGPKRIQGEVARCFEHTPTGALFAVAHITARFILSPEWNSVVKYQVVSNSEVERYRMIRLGEELEAGTPAIPRSGEVTQLAGFKFVRYTGDSAEIAIARRDMQGLLIAFHQTVVWENGDWKLVLGANGTDSTSVERLNSLMDFVPWGDARR</sequence>
<keyword evidence="1" id="KW-0812">Transmembrane</keyword>
<dbReference type="EMBL" id="BIFH01000022">
    <property type="protein sequence ID" value="GCD96913.1"/>
    <property type="molecule type" value="Genomic_DNA"/>
</dbReference>
<gene>
    <name evidence="3" type="ORF">EHYA_04600</name>
</gene>
<evidence type="ECO:0000256" key="1">
    <source>
        <dbReference type="SAM" id="Phobius"/>
    </source>
</evidence>
<dbReference type="InterPro" id="IPR058488">
    <property type="entry name" value="DUF8175"/>
</dbReference>
<protein>
    <recommendedName>
        <fullName evidence="2">DUF8175 domain-containing protein</fullName>
    </recommendedName>
</protein>
<reference evidence="3 4" key="1">
    <citation type="submission" date="2018-12" db="EMBL/GenBank/DDBJ databases">
        <title>Draft genome sequence of Embleya hyalina NBRC 13850T.</title>
        <authorList>
            <person name="Komaki H."/>
            <person name="Hosoyama A."/>
            <person name="Kimura A."/>
            <person name="Ichikawa N."/>
            <person name="Tamura T."/>
        </authorList>
    </citation>
    <scope>NUCLEOTIDE SEQUENCE [LARGE SCALE GENOMIC DNA]</scope>
    <source>
        <strain evidence="3 4">NBRC 13850</strain>
    </source>
</reference>
<feature type="transmembrane region" description="Helical" evidence="1">
    <location>
        <begin position="24"/>
        <end position="43"/>
    </location>
</feature>
<organism evidence="3 4">
    <name type="scientific">Embleya hyalina</name>
    <dbReference type="NCBI Taxonomy" id="516124"/>
    <lineage>
        <taxon>Bacteria</taxon>
        <taxon>Bacillati</taxon>
        <taxon>Actinomycetota</taxon>
        <taxon>Actinomycetes</taxon>
        <taxon>Kitasatosporales</taxon>
        <taxon>Streptomycetaceae</taxon>
        <taxon>Embleya</taxon>
    </lineage>
</organism>
<evidence type="ECO:0000313" key="3">
    <source>
        <dbReference type="EMBL" id="GCD96913.1"/>
    </source>
</evidence>
<evidence type="ECO:0000313" key="4">
    <source>
        <dbReference type="Proteomes" id="UP000286931"/>
    </source>
</evidence>
<dbReference type="AlphaFoldDB" id="A0A401YQQ1"/>
<dbReference type="OrthoDB" id="4428031at2"/>
<name>A0A401YQQ1_9ACTN</name>
<comment type="caution">
    <text evidence="3">The sequence shown here is derived from an EMBL/GenBank/DDBJ whole genome shotgun (WGS) entry which is preliminary data.</text>
</comment>
<feature type="domain" description="DUF8175" evidence="2">
    <location>
        <begin position="77"/>
        <end position="259"/>
    </location>
</feature>
<dbReference type="Pfam" id="PF26526">
    <property type="entry name" value="DUF8175"/>
    <property type="match status" value="1"/>
</dbReference>